<name>A0A6A6C5N8_ZASCE</name>
<evidence type="ECO:0000313" key="1">
    <source>
        <dbReference type="EMBL" id="KAF2162487.1"/>
    </source>
</evidence>
<dbReference type="RefSeq" id="XP_033663376.1">
    <property type="nucleotide sequence ID" value="XM_033808424.1"/>
</dbReference>
<dbReference type="GeneID" id="54561696"/>
<dbReference type="Proteomes" id="UP000799537">
    <property type="component" value="Unassembled WGS sequence"/>
</dbReference>
<gene>
    <name evidence="1" type="ORF">M409DRAFT_27110</name>
</gene>
<evidence type="ECO:0000313" key="2">
    <source>
        <dbReference type="Proteomes" id="UP000799537"/>
    </source>
</evidence>
<protein>
    <recommendedName>
        <fullName evidence="3">SnoaL-like domain-containing protein</fullName>
    </recommendedName>
</protein>
<proteinExistence type="predicted"/>
<reference evidence="1" key="1">
    <citation type="journal article" date="2020" name="Stud. Mycol.">
        <title>101 Dothideomycetes genomes: a test case for predicting lifestyles and emergence of pathogens.</title>
        <authorList>
            <person name="Haridas S."/>
            <person name="Albert R."/>
            <person name="Binder M."/>
            <person name="Bloem J."/>
            <person name="Labutti K."/>
            <person name="Salamov A."/>
            <person name="Andreopoulos B."/>
            <person name="Baker S."/>
            <person name="Barry K."/>
            <person name="Bills G."/>
            <person name="Bluhm B."/>
            <person name="Cannon C."/>
            <person name="Castanera R."/>
            <person name="Culley D."/>
            <person name="Daum C."/>
            <person name="Ezra D."/>
            <person name="Gonzalez J."/>
            <person name="Henrissat B."/>
            <person name="Kuo A."/>
            <person name="Liang C."/>
            <person name="Lipzen A."/>
            <person name="Lutzoni F."/>
            <person name="Magnuson J."/>
            <person name="Mondo S."/>
            <person name="Nolan M."/>
            <person name="Ohm R."/>
            <person name="Pangilinan J."/>
            <person name="Park H.-J."/>
            <person name="Ramirez L."/>
            <person name="Alfaro M."/>
            <person name="Sun H."/>
            <person name="Tritt A."/>
            <person name="Yoshinaga Y."/>
            <person name="Zwiers L.-H."/>
            <person name="Turgeon B."/>
            <person name="Goodwin S."/>
            <person name="Spatafora J."/>
            <person name="Crous P."/>
            <person name="Grigoriev I."/>
        </authorList>
    </citation>
    <scope>NUCLEOTIDE SEQUENCE</scope>
    <source>
        <strain evidence="1">ATCC 36951</strain>
    </source>
</reference>
<accession>A0A6A6C5N8</accession>
<evidence type="ECO:0008006" key="3">
    <source>
        <dbReference type="Google" id="ProtNLM"/>
    </source>
</evidence>
<sequence length="152" mass="17299">MASGPSPASSTQSDSTTVSLEELTNSLEQIIRDVHSALNARMLDRDRYPWSVFLEEFRCEAAYTVKYTTSIQDYLEDVGGLFKRNPSLRYEIEEISTHVSRNAMRAELFMNHLTAGWPMDLVRRSVGIASFRLINDVWRIASFKQAPGYAPM</sequence>
<organism evidence="1 2">
    <name type="scientific">Zasmidium cellare ATCC 36951</name>
    <dbReference type="NCBI Taxonomy" id="1080233"/>
    <lineage>
        <taxon>Eukaryota</taxon>
        <taxon>Fungi</taxon>
        <taxon>Dikarya</taxon>
        <taxon>Ascomycota</taxon>
        <taxon>Pezizomycotina</taxon>
        <taxon>Dothideomycetes</taxon>
        <taxon>Dothideomycetidae</taxon>
        <taxon>Mycosphaerellales</taxon>
        <taxon>Mycosphaerellaceae</taxon>
        <taxon>Zasmidium</taxon>
    </lineage>
</organism>
<dbReference type="EMBL" id="ML993613">
    <property type="protein sequence ID" value="KAF2162487.1"/>
    <property type="molecule type" value="Genomic_DNA"/>
</dbReference>
<dbReference type="AlphaFoldDB" id="A0A6A6C5N8"/>
<keyword evidence="2" id="KW-1185">Reference proteome</keyword>